<dbReference type="SMART" id="SM00347">
    <property type="entry name" value="HTH_MARR"/>
    <property type="match status" value="1"/>
</dbReference>
<comment type="caution">
    <text evidence="5">The sequence shown here is derived from an EMBL/GenBank/DDBJ whole genome shotgun (WGS) entry which is preliminary data.</text>
</comment>
<dbReference type="InterPro" id="IPR039422">
    <property type="entry name" value="MarR/SlyA-like"/>
</dbReference>
<dbReference type="OrthoDB" id="5327581at2"/>
<sequence length="147" mass="17099">MTDKTRDESMGFYIGNMYRRMVQHTSVQLRPFDITIEQYAILFQLCKSDGINQKELALRTSKDQPTITRILDVLGRKGLVEKKMCQNDRRAFLISVTAKGRELMEQAIPVENKALEQVFEGIEPEQLEWLKQIAMHCIANIDRHTIE</sequence>
<dbReference type="InterPro" id="IPR036388">
    <property type="entry name" value="WH-like_DNA-bd_sf"/>
</dbReference>
<gene>
    <name evidence="5" type="ORF">T458_13245</name>
</gene>
<feature type="domain" description="HTH marR-type" evidence="4">
    <location>
        <begin position="1"/>
        <end position="139"/>
    </location>
</feature>
<evidence type="ECO:0000256" key="1">
    <source>
        <dbReference type="ARBA" id="ARBA00023015"/>
    </source>
</evidence>
<dbReference type="eggNOG" id="COG1846">
    <property type="taxonomic scope" value="Bacteria"/>
</dbReference>
<dbReference type="GO" id="GO:0006950">
    <property type="term" value="P:response to stress"/>
    <property type="evidence" value="ECO:0007669"/>
    <property type="project" value="TreeGrafter"/>
</dbReference>
<keyword evidence="2" id="KW-0238">DNA-binding</keyword>
<dbReference type="PANTHER" id="PTHR33164:SF64">
    <property type="entry name" value="TRANSCRIPTIONAL REGULATOR SLYA"/>
    <property type="match status" value="1"/>
</dbReference>
<dbReference type="Proteomes" id="UP000017973">
    <property type="component" value="Unassembled WGS sequence"/>
</dbReference>
<dbReference type="STRING" id="1408254.T458_13245"/>
<protein>
    <submittedName>
        <fullName evidence="5">Transcriptional regulator</fullName>
    </submittedName>
</protein>
<name>V6M6T9_9BACL</name>
<dbReference type="RefSeq" id="WP_023556569.1">
    <property type="nucleotide sequence ID" value="NZ_KI629782.1"/>
</dbReference>
<dbReference type="GO" id="GO:0003677">
    <property type="term" value="F:DNA binding"/>
    <property type="evidence" value="ECO:0007669"/>
    <property type="project" value="UniProtKB-KW"/>
</dbReference>
<dbReference type="HOGENOM" id="CLU_083287_18_6_9"/>
<reference evidence="5 6" key="1">
    <citation type="journal article" date="2014" name="Genome Announc.">
        <title>Draft Genome Sequence of Brevibacillus panacihumi Strain W25, a Halotolerant Hydrocarbon-Degrading Bacterium.</title>
        <authorList>
            <person name="Wang X."/>
            <person name="Jin D."/>
            <person name="Zhou L."/>
            <person name="Wu L."/>
            <person name="An W."/>
            <person name="Chen Y."/>
            <person name="Zhao L."/>
        </authorList>
    </citation>
    <scope>NUCLEOTIDE SEQUENCE [LARGE SCALE GENOMIC DNA]</scope>
    <source>
        <strain evidence="5 6">W25</strain>
    </source>
</reference>
<evidence type="ECO:0000313" key="6">
    <source>
        <dbReference type="Proteomes" id="UP000017973"/>
    </source>
</evidence>
<evidence type="ECO:0000256" key="3">
    <source>
        <dbReference type="ARBA" id="ARBA00023163"/>
    </source>
</evidence>
<dbReference type="SUPFAM" id="SSF46785">
    <property type="entry name" value="Winged helix' DNA-binding domain"/>
    <property type="match status" value="1"/>
</dbReference>
<dbReference type="AlphaFoldDB" id="V6M6T9"/>
<dbReference type="Pfam" id="PF01047">
    <property type="entry name" value="MarR"/>
    <property type="match status" value="1"/>
</dbReference>
<keyword evidence="3" id="KW-0804">Transcription</keyword>
<dbReference type="PATRIC" id="fig|1408254.3.peg.2616"/>
<accession>V6M6T9</accession>
<dbReference type="PRINTS" id="PR00598">
    <property type="entry name" value="HTHMARR"/>
</dbReference>
<organism evidence="5 6">
    <name type="scientific">Brevibacillus panacihumi W25</name>
    <dbReference type="NCBI Taxonomy" id="1408254"/>
    <lineage>
        <taxon>Bacteria</taxon>
        <taxon>Bacillati</taxon>
        <taxon>Bacillota</taxon>
        <taxon>Bacilli</taxon>
        <taxon>Bacillales</taxon>
        <taxon>Paenibacillaceae</taxon>
        <taxon>Brevibacillus</taxon>
    </lineage>
</organism>
<dbReference type="EMBL" id="AYJU01000016">
    <property type="protein sequence ID" value="EST54301.1"/>
    <property type="molecule type" value="Genomic_DNA"/>
</dbReference>
<proteinExistence type="predicted"/>
<dbReference type="PROSITE" id="PS50995">
    <property type="entry name" value="HTH_MARR_2"/>
    <property type="match status" value="1"/>
</dbReference>
<dbReference type="PANTHER" id="PTHR33164">
    <property type="entry name" value="TRANSCRIPTIONAL REGULATOR, MARR FAMILY"/>
    <property type="match status" value="1"/>
</dbReference>
<dbReference type="GO" id="GO:0003700">
    <property type="term" value="F:DNA-binding transcription factor activity"/>
    <property type="evidence" value="ECO:0007669"/>
    <property type="project" value="InterPro"/>
</dbReference>
<dbReference type="Gene3D" id="1.10.10.10">
    <property type="entry name" value="Winged helix-like DNA-binding domain superfamily/Winged helix DNA-binding domain"/>
    <property type="match status" value="1"/>
</dbReference>
<evidence type="ECO:0000313" key="5">
    <source>
        <dbReference type="EMBL" id="EST54301.1"/>
    </source>
</evidence>
<keyword evidence="1" id="KW-0805">Transcription regulation</keyword>
<evidence type="ECO:0000256" key="2">
    <source>
        <dbReference type="ARBA" id="ARBA00023125"/>
    </source>
</evidence>
<keyword evidence="6" id="KW-1185">Reference proteome</keyword>
<evidence type="ECO:0000259" key="4">
    <source>
        <dbReference type="PROSITE" id="PS50995"/>
    </source>
</evidence>
<dbReference type="InterPro" id="IPR000835">
    <property type="entry name" value="HTH_MarR-typ"/>
</dbReference>
<dbReference type="InterPro" id="IPR036390">
    <property type="entry name" value="WH_DNA-bd_sf"/>
</dbReference>